<dbReference type="Gene3D" id="3.90.45.10">
    <property type="entry name" value="Peptide deformylase"/>
    <property type="match status" value="1"/>
</dbReference>
<dbReference type="SUPFAM" id="SSF56420">
    <property type="entry name" value="Peptide deformylase"/>
    <property type="match status" value="1"/>
</dbReference>
<dbReference type="AlphaFoldDB" id="A0AAU8JK30"/>
<dbReference type="PIRSF" id="PIRSF004749">
    <property type="entry name" value="Pep_def"/>
    <property type="match status" value="1"/>
</dbReference>
<protein>
    <recommendedName>
        <fullName evidence="6">Peptide deformylase</fullName>
        <shortName evidence="6">PDF</shortName>
        <ecNumber evidence="6">3.5.1.88</ecNumber>
    </recommendedName>
    <alternativeName>
        <fullName evidence="6">Polypeptide deformylase</fullName>
    </alternativeName>
</protein>
<name>A0AAU8JK30_9CYAN</name>
<reference evidence="7" key="1">
    <citation type="submission" date="2024-07" db="EMBL/GenBank/DDBJ databases">
        <authorList>
            <person name="Kim Y.J."/>
            <person name="Jeong J.Y."/>
        </authorList>
    </citation>
    <scope>NUCLEOTIDE SEQUENCE</scope>
    <source>
        <strain evidence="7">GIHE-MW2</strain>
    </source>
</reference>
<keyword evidence="5 6" id="KW-0408">Iron</keyword>
<gene>
    <name evidence="6 7" type="primary">def</name>
    <name evidence="7" type="ORF">ABWT76_002026</name>
</gene>
<evidence type="ECO:0000256" key="5">
    <source>
        <dbReference type="ARBA" id="ARBA00023004"/>
    </source>
</evidence>
<comment type="cofactor">
    <cofactor evidence="6">
        <name>Fe(2+)</name>
        <dbReference type="ChEBI" id="CHEBI:29033"/>
    </cofactor>
    <text evidence="6">Binds 1 Fe(2+) ion.</text>
</comment>
<feature type="binding site" evidence="6">
    <location>
        <position position="107"/>
    </location>
    <ligand>
        <name>Fe cation</name>
        <dbReference type="ChEBI" id="CHEBI:24875"/>
    </ligand>
</feature>
<keyword evidence="3 6" id="KW-0378">Hydrolase</keyword>
<keyword evidence="4 6" id="KW-0648">Protein biosynthesis</keyword>
<comment type="function">
    <text evidence="6">Removes the formyl group from the N-terminal Met of newly synthesized proteins. Requires at least a dipeptide for an efficient rate of reaction. N-terminal L-methionine is a prerequisite for activity but the enzyme has broad specificity at other positions.</text>
</comment>
<comment type="similarity">
    <text evidence="1 6">Belongs to the polypeptide deformylase family.</text>
</comment>
<proteinExistence type="inferred from homology"/>
<feature type="active site" evidence="6">
    <location>
        <position position="150"/>
    </location>
</feature>
<organism evidence="7">
    <name type="scientific">Planktothricoides raciborskii GIHE-MW2</name>
    <dbReference type="NCBI Taxonomy" id="2792601"/>
    <lineage>
        <taxon>Bacteria</taxon>
        <taxon>Bacillati</taxon>
        <taxon>Cyanobacteriota</taxon>
        <taxon>Cyanophyceae</taxon>
        <taxon>Oscillatoriophycideae</taxon>
        <taxon>Oscillatoriales</taxon>
        <taxon>Oscillatoriaceae</taxon>
        <taxon>Planktothricoides</taxon>
    </lineage>
</organism>
<sequence length="187" mass="20973">MSSQILVEKKKLDQPPLEIHYLGDRVLRQNAKRIARVDSEIRELVREMLQSMYSADGIGLAAPQVAIQKQLIVVDCEPDNPATPPVVLINPTIKKYSRELSVFQEGCLSIPGVYLEVKRPEAIEVAYKDEHGRPKTLTANGLLSRCIQHEMDHLTGVLFVDRVENSLALTEELTKHGFSPKAVHKLT</sequence>
<accession>A0AAU8JK30</accession>
<dbReference type="HAMAP" id="MF_00163">
    <property type="entry name" value="Pep_deformylase"/>
    <property type="match status" value="1"/>
</dbReference>
<keyword evidence="2 6" id="KW-0479">Metal-binding</keyword>
<evidence type="ECO:0000256" key="6">
    <source>
        <dbReference type="HAMAP-Rule" id="MF_00163"/>
    </source>
</evidence>
<dbReference type="GO" id="GO:0042586">
    <property type="term" value="F:peptide deformylase activity"/>
    <property type="evidence" value="ECO:0007669"/>
    <property type="project" value="UniProtKB-UniRule"/>
</dbReference>
<dbReference type="FunFam" id="3.90.45.10:FF:000005">
    <property type="entry name" value="Peptide deformylase"/>
    <property type="match status" value="1"/>
</dbReference>
<dbReference type="EC" id="3.5.1.88" evidence="6"/>
<dbReference type="PRINTS" id="PR01576">
    <property type="entry name" value="PDEFORMYLASE"/>
</dbReference>
<dbReference type="CDD" id="cd00487">
    <property type="entry name" value="Pep_deformylase"/>
    <property type="match status" value="1"/>
</dbReference>
<dbReference type="GO" id="GO:0006412">
    <property type="term" value="P:translation"/>
    <property type="evidence" value="ECO:0007669"/>
    <property type="project" value="UniProtKB-UniRule"/>
</dbReference>
<dbReference type="GO" id="GO:0046872">
    <property type="term" value="F:metal ion binding"/>
    <property type="evidence" value="ECO:0007669"/>
    <property type="project" value="UniProtKB-KW"/>
</dbReference>
<dbReference type="PANTHER" id="PTHR10458">
    <property type="entry name" value="PEPTIDE DEFORMYLASE"/>
    <property type="match status" value="1"/>
</dbReference>
<dbReference type="EMBL" id="CP159837">
    <property type="protein sequence ID" value="XCM39127.1"/>
    <property type="molecule type" value="Genomic_DNA"/>
</dbReference>
<feature type="binding site" evidence="6">
    <location>
        <position position="149"/>
    </location>
    <ligand>
        <name>Fe cation</name>
        <dbReference type="ChEBI" id="CHEBI:24875"/>
    </ligand>
</feature>
<dbReference type="PANTHER" id="PTHR10458:SF22">
    <property type="entry name" value="PEPTIDE DEFORMYLASE"/>
    <property type="match status" value="1"/>
</dbReference>
<evidence type="ECO:0000256" key="1">
    <source>
        <dbReference type="ARBA" id="ARBA00010759"/>
    </source>
</evidence>
<dbReference type="InterPro" id="IPR036821">
    <property type="entry name" value="Peptide_deformylase_sf"/>
</dbReference>
<dbReference type="NCBIfam" id="NF001159">
    <property type="entry name" value="PRK00150.1-3"/>
    <property type="match status" value="1"/>
</dbReference>
<evidence type="ECO:0000256" key="2">
    <source>
        <dbReference type="ARBA" id="ARBA00022723"/>
    </source>
</evidence>
<dbReference type="RefSeq" id="WP_054466282.1">
    <property type="nucleotide sequence ID" value="NZ_CP159837.1"/>
</dbReference>
<feature type="binding site" evidence="6">
    <location>
        <position position="153"/>
    </location>
    <ligand>
        <name>Fe cation</name>
        <dbReference type="ChEBI" id="CHEBI:24875"/>
    </ligand>
</feature>
<dbReference type="Pfam" id="PF01327">
    <property type="entry name" value="Pep_deformylase"/>
    <property type="match status" value="1"/>
</dbReference>
<evidence type="ECO:0000313" key="7">
    <source>
        <dbReference type="EMBL" id="XCM39127.1"/>
    </source>
</evidence>
<evidence type="ECO:0000256" key="4">
    <source>
        <dbReference type="ARBA" id="ARBA00022917"/>
    </source>
</evidence>
<comment type="catalytic activity">
    <reaction evidence="6">
        <text>N-terminal N-formyl-L-methionyl-[peptide] + H2O = N-terminal L-methionyl-[peptide] + formate</text>
        <dbReference type="Rhea" id="RHEA:24420"/>
        <dbReference type="Rhea" id="RHEA-COMP:10639"/>
        <dbReference type="Rhea" id="RHEA-COMP:10640"/>
        <dbReference type="ChEBI" id="CHEBI:15377"/>
        <dbReference type="ChEBI" id="CHEBI:15740"/>
        <dbReference type="ChEBI" id="CHEBI:49298"/>
        <dbReference type="ChEBI" id="CHEBI:64731"/>
        <dbReference type="EC" id="3.5.1.88"/>
    </reaction>
</comment>
<dbReference type="NCBIfam" id="TIGR00079">
    <property type="entry name" value="pept_deformyl"/>
    <property type="match status" value="1"/>
</dbReference>
<evidence type="ECO:0000256" key="3">
    <source>
        <dbReference type="ARBA" id="ARBA00022801"/>
    </source>
</evidence>
<dbReference type="InterPro" id="IPR023635">
    <property type="entry name" value="Peptide_deformylase"/>
</dbReference>